<accession>A0A848FBR3</accession>
<evidence type="ECO:0000256" key="1">
    <source>
        <dbReference type="SAM" id="MobiDB-lite"/>
    </source>
</evidence>
<proteinExistence type="predicted"/>
<keyword evidence="2" id="KW-0732">Signal</keyword>
<dbReference type="RefSeq" id="WP_169162537.1">
    <property type="nucleotide sequence ID" value="NZ_JABBFW010000020.1"/>
</dbReference>
<protein>
    <submittedName>
        <fullName evidence="3">Uncharacterized protein</fullName>
    </submittedName>
</protein>
<sequence>MLNGFRQAPGAALALLALLQWAGSAQASDAPAEAPPSDPPLAAAATAATPPAARPGPLGSKPVAADVLAANRGGTAINDMKLNGVVSGNQASNLATGNNAISDGAFANAAGLPMVVQNSGNNVLIQNATIVNVQLK</sequence>
<dbReference type="AlphaFoldDB" id="A0A848FBR3"/>
<reference evidence="3 4" key="1">
    <citation type="submission" date="2020-04" db="EMBL/GenBank/DDBJ databases">
        <title>Azohydromonas sp. isolated from soil.</title>
        <authorList>
            <person name="Dahal R.H."/>
        </authorList>
    </citation>
    <scope>NUCLEOTIDE SEQUENCE [LARGE SCALE GENOMIC DNA]</scope>
    <source>
        <strain evidence="3 4">G-1-1-14</strain>
    </source>
</reference>
<organism evidence="3 4">
    <name type="scientific">Azohydromonas caseinilytica</name>
    <dbReference type="NCBI Taxonomy" id="2728836"/>
    <lineage>
        <taxon>Bacteria</taxon>
        <taxon>Pseudomonadati</taxon>
        <taxon>Pseudomonadota</taxon>
        <taxon>Betaproteobacteria</taxon>
        <taxon>Burkholderiales</taxon>
        <taxon>Sphaerotilaceae</taxon>
        <taxon>Azohydromonas</taxon>
    </lineage>
</organism>
<keyword evidence="4" id="KW-1185">Reference proteome</keyword>
<dbReference type="Proteomes" id="UP000574067">
    <property type="component" value="Unassembled WGS sequence"/>
</dbReference>
<evidence type="ECO:0000256" key="2">
    <source>
        <dbReference type="SAM" id="SignalP"/>
    </source>
</evidence>
<feature type="compositionally biased region" description="Low complexity" evidence="1">
    <location>
        <begin position="40"/>
        <end position="58"/>
    </location>
</feature>
<name>A0A848FBR3_9BURK</name>
<gene>
    <name evidence="3" type="ORF">HHL10_21950</name>
</gene>
<evidence type="ECO:0000313" key="3">
    <source>
        <dbReference type="EMBL" id="NML17637.1"/>
    </source>
</evidence>
<feature type="chain" id="PRO_5032491641" evidence="2">
    <location>
        <begin position="28"/>
        <end position="136"/>
    </location>
</feature>
<comment type="caution">
    <text evidence="3">The sequence shown here is derived from an EMBL/GenBank/DDBJ whole genome shotgun (WGS) entry which is preliminary data.</text>
</comment>
<feature type="region of interest" description="Disordered" evidence="1">
    <location>
        <begin position="28"/>
        <end position="61"/>
    </location>
</feature>
<feature type="signal peptide" evidence="2">
    <location>
        <begin position="1"/>
        <end position="27"/>
    </location>
</feature>
<evidence type="ECO:0000313" key="4">
    <source>
        <dbReference type="Proteomes" id="UP000574067"/>
    </source>
</evidence>
<dbReference type="EMBL" id="JABBFW010000020">
    <property type="protein sequence ID" value="NML17637.1"/>
    <property type="molecule type" value="Genomic_DNA"/>
</dbReference>